<evidence type="ECO:0000256" key="9">
    <source>
        <dbReference type="ARBA" id="ARBA00043873"/>
    </source>
</evidence>
<evidence type="ECO:0000259" key="13">
    <source>
        <dbReference type="Pfam" id="PF06419"/>
    </source>
</evidence>
<feature type="compositionally biased region" description="Low complexity" evidence="12">
    <location>
        <begin position="15"/>
        <end position="29"/>
    </location>
</feature>
<dbReference type="GO" id="GO:0006891">
    <property type="term" value="P:intra-Golgi vesicle-mediated transport"/>
    <property type="evidence" value="ECO:0007669"/>
    <property type="project" value="UniProtKB-UniRule"/>
</dbReference>
<sequence>MASQPDSGPSTPQRSYSSPSLIPAPLPSSRNNPISLRIYKAIGTSFDDPASRRALDIASGLYSGKGKAREVEHVDEDDEQIEGEDEEGYAVRRAGRGESAAMARKWLKRDIDSRLASSSQKFLEAFGEVDKKLDVLQSHMREMQVRCDQVQTELDQANSGTKYLLERADGLRSQRASAQLRATLITLFLTRFTLSEAERTALTSREVSVGPAVFEALDRVESIRQDCRALLAGEEEKMQAGLDIMATTSEQMESGYKKIHRWCHFEFRQYTREAQLEVSPVMREAIRRLRQRPALFTDALQTLTSTRQSSLLSSFLDALTRGGPNGLPRPIELHAHDPTRYVGDMLAWVHQTTASEHEFLESLFGVTEHKRMVGSERRPVGLDEEEALVRETMDRDLEGLGRPLKMRIQQTIKSQEGIIMAYKIANLLQFYLVTMQKTIGSEALLSKTLQEIYDQSYSAFLETLDAQGRSMLRFLHAPDAALTPPLALRDACSILREIIQVYDTSLVDPQDRDSSASFALLLEKAVDPAVEMCERMAELRKGATDWDKDIFLINCLGYLQQTLVSVPFTQERVADLEEKIEKHVESMTFEHHGNLLEQCGLAPIMRTIRTRPADTPLSRLPATSPKPLTAALTTFTNFLSSLDVLTSPRLALLSSARLAETIHRTALYRIAEAYGEVCDRVLDKKEGYEFAETLLRRGREEVAVALGVEGGLERKEGE</sequence>
<evidence type="ECO:0000313" key="15">
    <source>
        <dbReference type="EMBL" id="KAK1927821.1"/>
    </source>
</evidence>
<feature type="region of interest" description="Disordered" evidence="12">
    <location>
        <begin position="1"/>
        <end position="31"/>
    </location>
</feature>
<keyword evidence="16" id="KW-1185">Reference proteome</keyword>
<dbReference type="GO" id="GO:0000139">
    <property type="term" value="C:Golgi membrane"/>
    <property type="evidence" value="ECO:0007669"/>
    <property type="project" value="UniProtKB-SubCell"/>
</dbReference>
<evidence type="ECO:0000256" key="2">
    <source>
        <dbReference type="ARBA" id="ARBA00011023"/>
    </source>
</evidence>
<dbReference type="InterPro" id="IPR010490">
    <property type="entry name" value="COG6"/>
</dbReference>
<evidence type="ECO:0000256" key="8">
    <source>
        <dbReference type="ARBA" id="ARBA00031348"/>
    </source>
</evidence>
<dbReference type="PANTHER" id="PTHR21506">
    <property type="entry name" value="COMPONENT OF OLIGOMERIC GOLGI COMPLEX 6"/>
    <property type="match status" value="1"/>
</dbReference>
<comment type="caution">
    <text evidence="15">The sequence shown here is derived from an EMBL/GenBank/DDBJ whole genome shotgun (WGS) entry which is preliminary data.</text>
</comment>
<keyword evidence="6 10" id="KW-0333">Golgi apparatus</keyword>
<dbReference type="SMART" id="SM01087">
    <property type="entry name" value="COG6"/>
    <property type="match status" value="1"/>
</dbReference>
<gene>
    <name evidence="15" type="ORF">DB88DRAFT_537733</name>
</gene>
<comment type="function">
    <text evidence="10">Acts as component of the peripheral membrane COG complex that is involved in intra-Golgi protein trafficking. COG is located at the cis-Golgi, and regulates tethering of retrograde intra-Golgi vesicles and possibly a number of other membrane trafficking events.</text>
</comment>
<evidence type="ECO:0000256" key="11">
    <source>
        <dbReference type="SAM" id="Coils"/>
    </source>
</evidence>
<dbReference type="PANTHER" id="PTHR21506:SF0">
    <property type="entry name" value="CONSERVED OLIGOMERIC GOLGI COMPLEX SUBUNIT 6"/>
    <property type="match status" value="1"/>
</dbReference>
<dbReference type="Pfam" id="PF20653">
    <property type="entry name" value="COG6_C"/>
    <property type="match status" value="1"/>
</dbReference>
<dbReference type="GO" id="GO:0015031">
    <property type="term" value="P:protein transport"/>
    <property type="evidence" value="ECO:0007669"/>
    <property type="project" value="UniProtKB-KW"/>
</dbReference>
<feature type="domain" description="Conserved Oligomeric Golgi complex subunit 6 C-terminal" evidence="14">
    <location>
        <begin position="239"/>
        <end position="706"/>
    </location>
</feature>
<dbReference type="Proteomes" id="UP001182556">
    <property type="component" value="Unassembled WGS sequence"/>
</dbReference>
<feature type="domain" description="Conserved oligomeric complex COG6 N-terminal" evidence="13">
    <location>
        <begin position="99"/>
        <end position="204"/>
    </location>
</feature>
<evidence type="ECO:0000259" key="14">
    <source>
        <dbReference type="Pfam" id="PF20653"/>
    </source>
</evidence>
<feature type="compositionally biased region" description="Polar residues" evidence="12">
    <location>
        <begin position="1"/>
        <end position="14"/>
    </location>
</feature>
<dbReference type="InterPro" id="IPR048368">
    <property type="entry name" value="COG6_N"/>
</dbReference>
<proteinExistence type="inferred from homology"/>
<dbReference type="Pfam" id="PF06419">
    <property type="entry name" value="COG6_N"/>
    <property type="match status" value="1"/>
</dbReference>
<evidence type="ECO:0000256" key="7">
    <source>
        <dbReference type="ARBA" id="ARBA00023136"/>
    </source>
</evidence>
<accession>A0AAD9FX68</accession>
<organism evidence="15 16">
    <name type="scientific">Papiliotrema laurentii</name>
    <name type="common">Cryptococcus laurentii</name>
    <dbReference type="NCBI Taxonomy" id="5418"/>
    <lineage>
        <taxon>Eukaryota</taxon>
        <taxon>Fungi</taxon>
        <taxon>Dikarya</taxon>
        <taxon>Basidiomycota</taxon>
        <taxon>Agaricomycotina</taxon>
        <taxon>Tremellomycetes</taxon>
        <taxon>Tremellales</taxon>
        <taxon>Rhynchogastremaceae</taxon>
        <taxon>Papiliotrema</taxon>
    </lineage>
</organism>
<dbReference type="AlphaFoldDB" id="A0AAD9FX68"/>
<dbReference type="InterPro" id="IPR048369">
    <property type="entry name" value="COG6_C"/>
</dbReference>
<comment type="function">
    <text evidence="9">Acts as a component of the peripheral membrane COG complex that is involved in intra-Golgi protein trafficking. COG is located at the cis-Golgi, and regulates tethering of retrograde intra-Golgi vesicles and possibly a number of other membrane trafficking events.</text>
</comment>
<evidence type="ECO:0000256" key="1">
    <source>
        <dbReference type="ARBA" id="ARBA00004395"/>
    </source>
</evidence>
<evidence type="ECO:0000256" key="4">
    <source>
        <dbReference type="ARBA" id="ARBA00022448"/>
    </source>
</evidence>
<dbReference type="GO" id="GO:0017119">
    <property type="term" value="C:Golgi transport complex"/>
    <property type="evidence" value="ECO:0007669"/>
    <property type="project" value="UniProtKB-UniRule"/>
</dbReference>
<evidence type="ECO:0000256" key="5">
    <source>
        <dbReference type="ARBA" id="ARBA00022927"/>
    </source>
</evidence>
<dbReference type="EMBL" id="JAODAN010000001">
    <property type="protein sequence ID" value="KAK1927821.1"/>
    <property type="molecule type" value="Genomic_DNA"/>
</dbReference>
<evidence type="ECO:0000313" key="16">
    <source>
        <dbReference type="Proteomes" id="UP001182556"/>
    </source>
</evidence>
<comment type="similarity">
    <text evidence="2 10">Belongs to the COG6 family.</text>
</comment>
<keyword evidence="5 10" id="KW-0653">Protein transport</keyword>
<comment type="subcellular location">
    <subcellularLocation>
        <location evidence="1 10">Golgi apparatus membrane</location>
        <topology evidence="1 10">Peripheral membrane protein</topology>
    </subcellularLocation>
</comment>
<evidence type="ECO:0000256" key="3">
    <source>
        <dbReference type="ARBA" id="ARBA00020973"/>
    </source>
</evidence>
<evidence type="ECO:0000256" key="12">
    <source>
        <dbReference type="SAM" id="MobiDB-lite"/>
    </source>
</evidence>
<keyword evidence="7 10" id="KW-0472">Membrane</keyword>
<comment type="subunit">
    <text evidence="10">Component of the conserved oligomeric Golgi complex.</text>
</comment>
<keyword evidence="11" id="KW-0175">Coiled coil</keyword>
<evidence type="ECO:0000256" key="10">
    <source>
        <dbReference type="RuleBase" id="RU365075"/>
    </source>
</evidence>
<keyword evidence="4 10" id="KW-0813">Transport</keyword>
<name>A0AAD9FX68_PAPLA</name>
<reference evidence="15" key="1">
    <citation type="submission" date="2023-02" db="EMBL/GenBank/DDBJ databases">
        <title>Identification and recombinant expression of a fungal hydrolase from Papiliotrema laurentii that hydrolyzes apple cutin and clears colloidal polyester polyurethane.</title>
        <authorList>
            <consortium name="DOE Joint Genome Institute"/>
            <person name="Roman V.A."/>
            <person name="Bojanowski C."/>
            <person name="Crable B.R."/>
            <person name="Wagner D.N."/>
            <person name="Hung C.S."/>
            <person name="Nadeau L.J."/>
            <person name="Schratz L."/>
            <person name="Haridas S."/>
            <person name="Pangilinan J."/>
            <person name="Lipzen A."/>
            <person name="Na H."/>
            <person name="Yan M."/>
            <person name="Ng V."/>
            <person name="Grigoriev I.V."/>
            <person name="Spatafora J.W."/>
            <person name="Barlow D."/>
            <person name="Biffinger J."/>
            <person name="Kelley-Loughnane N."/>
            <person name="Varaljay V.A."/>
            <person name="Crookes-Goodson W.J."/>
        </authorList>
    </citation>
    <scope>NUCLEOTIDE SEQUENCE</scope>
    <source>
        <strain evidence="15">5307AH</strain>
    </source>
</reference>
<feature type="coiled-coil region" evidence="11">
    <location>
        <begin position="133"/>
        <end position="160"/>
    </location>
</feature>
<protein>
    <recommendedName>
        <fullName evidence="3 10">Conserved oligomeric Golgi complex subunit 6</fullName>
        <shortName evidence="10">COG complex subunit 6</shortName>
    </recommendedName>
    <alternativeName>
        <fullName evidence="8 10">Component of oligomeric Golgi complex 6</fullName>
    </alternativeName>
</protein>
<evidence type="ECO:0000256" key="6">
    <source>
        <dbReference type="ARBA" id="ARBA00023034"/>
    </source>
</evidence>